<keyword evidence="2" id="KW-1185">Reference proteome</keyword>
<name>A0ACC5Q7P4_DOLFA</name>
<gene>
    <name evidence="1" type="ORF">IQ222_15195</name>
</gene>
<organism evidence="1 2">
    <name type="scientific">Dolichospermum flos-aquae LEGE 04289</name>
    <dbReference type="NCBI Taxonomy" id="1828708"/>
    <lineage>
        <taxon>Bacteria</taxon>
        <taxon>Bacillati</taxon>
        <taxon>Cyanobacteriota</taxon>
        <taxon>Cyanophyceae</taxon>
        <taxon>Nostocales</taxon>
        <taxon>Aphanizomenonaceae</taxon>
        <taxon>Dolichospermum</taxon>
    </lineage>
</organism>
<evidence type="ECO:0000313" key="1">
    <source>
        <dbReference type="EMBL" id="MBE9220105.1"/>
    </source>
</evidence>
<dbReference type="EMBL" id="JADEWF010000055">
    <property type="protein sequence ID" value="MBE9220105.1"/>
    <property type="molecule type" value="Genomic_DNA"/>
</dbReference>
<dbReference type="Proteomes" id="UP000597867">
    <property type="component" value="Unassembled WGS sequence"/>
</dbReference>
<comment type="caution">
    <text evidence="1">The sequence shown here is derived from an EMBL/GenBank/DDBJ whole genome shotgun (WGS) entry which is preliminary data.</text>
</comment>
<reference evidence="1" key="1">
    <citation type="submission" date="2020-10" db="EMBL/GenBank/DDBJ databases">
        <authorList>
            <person name="Castelo-Branco R."/>
            <person name="Eusebio N."/>
            <person name="Adriana R."/>
            <person name="Vieira A."/>
            <person name="Brugerolle De Fraissinette N."/>
            <person name="Rezende De Castro R."/>
            <person name="Schneider M.P."/>
            <person name="Vasconcelos V."/>
            <person name="Leao P.N."/>
        </authorList>
    </citation>
    <scope>NUCLEOTIDE SEQUENCE</scope>
    <source>
        <strain evidence="1">LEGE 04289</strain>
    </source>
</reference>
<proteinExistence type="predicted"/>
<protein>
    <submittedName>
        <fullName evidence="1">Uncharacterized protein</fullName>
    </submittedName>
</protein>
<sequence>MSEITKFTDTEQIASLMIDLSKIAETTPAQNITLALKFLSHLPVEAYTALKHIDATASSEDWQKLTHQIARTLVNIQYEIAHRQIIEHIKVDNLDQLESDDDILAAALELTSQSSLGCK</sequence>
<evidence type="ECO:0000313" key="2">
    <source>
        <dbReference type="Proteomes" id="UP000597867"/>
    </source>
</evidence>
<accession>A0ACC5Q7P4</accession>